<dbReference type="Gene3D" id="3.40.1380.10">
    <property type="match status" value="1"/>
</dbReference>
<evidence type="ECO:0000256" key="8">
    <source>
        <dbReference type="ARBA" id="ARBA00023196"/>
    </source>
</evidence>
<evidence type="ECO:0000313" key="12">
    <source>
        <dbReference type="Proteomes" id="UP000179243"/>
    </source>
</evidence>
<dbReference type="Proteomes" id="UP000179243">
    <property type="component" value="Unassembled WGS sequence"/>
</dbReference>
<keyword evidence="5 10" id="KW-0375">Hydrogen ion transport</keyword>
<comment type="similarity">
    <text evidence="3 10">Belongs to the ATPase gamma chain family.</text>
</comment>
<dbReference type="PANTHER" id="PTHR11693:SF22">
    <property type="entry name" value="ATP SYNTHASE SUBUNIT GAMMA, MITOCHONDRIAL"/>
    <property type="match status" value="1"/>
</dbReference>
<comment type="caution">
    <text evidence="11">The sequence shown here is derived from an EMBL/GenBank/DDBJ whole genome shotgun (WGS) entry which is preliminary data.</text>
</comment>
<dbReference type="HAMAP" id="MF_00815">
    <property type="entry name" value="ATP_synth_gamma_bact"/>
    <property type="match status" value="1"/>
</dbReference>
<evidence type="ECO:0000256" key="1">
    <source>
        <dbReference type="ARBA" id="ARBA00003456"/>
    </source>
</evidence>
<evidence type="ECO:0000256" key="9">
    <source>
        <dbReference type="ARBA" id="ARBA00023310"/>
    </source>
</evidence>
<dbReference type="GO" id="GO:0046933">
    <property type="term" value="F:proton-transporting ATP synthase activity, rotational mechanism"/>
    <property type="evidence" value="ECO:0007669"/>
    <property type="project" value="UniProtKB-UniRule"/>
</dbReference>
<dbReference type="GO" id="GO:0042777">
    <property type="term" value="P:proton motive force-driven plasma membrane ATP synthesis"/>
    <property type="evidence" value="ECO:0007669"/>
    <property type="project" value="UniProtKB-UniRule"/>
</dbReference>
<evidence type="ECO:0000256" key="4">
    <source>
        <dbReference type="ARBA" id="ARBA00022448"/>
    </source>
</evidence>
<dbReference type="EMBL" id="MFYX01000116">
    <property type="protein sequence ID" value="OGK01919.1"/>
    <property type="molecule type" value="Genomic_DNA"/>
</dbReference>
<dbReference type="Pfam" id="PF00231">
    <property type="entry name" value="ATP-synt"/>
    <property type="match status" value="1"/>
</dbReference>
<keyword evidence="7 10" id="KW-0472">Membrane</keyword>
<protein>
    <recommendedName>
        <fullName evidence="10">ATP synthase gamma chain</fullName>
    </recommendedName>
    <alternativeName>
        <fullName evidence="10">ATP synthase F1 sector gamma subunit</fullName>
    </alternativeName>
    <alternativeName>
        <fullName evidence="10">F-ATPase gamma subunit</fullName>
    </alternativeName>
</protein>
<dbReference type="PROSITE" id="PS00153">
    <property type="entry name" value="ATPASE_GAMMA"/>
    <property type="match status" value="1"/>
</dbReference>
<evidence type="ECO:0000256" key="2">
    <source>
        <dbReference type="ARBA" id="ARBA00004170"/>
    </source>
</evidence>
<evidence type="ECO:0000256" key="6">
    <source>
        <dbReference type="ARBA" id="ARBA00023065"/>
    </source>
</evidence>
<dbReference type="PRINTS" id="PR00126">
    <property type="entry name" value="ATPASEGAMMA"/>
</dbReference>
<organism evidence="11 12">
    <name type="scientific">Candidatus Raymondbacteria bacterium RIFOXYD12_FULL_49_13</name>
    <dbReference type="NCBI Taxonomy" id="1817890"/>
    <lineage>
        <taxon>Bacteria</taxon>
        <taxon>Raymondiibacteriota</taxon>
    </lineage>
</organism>
<evidence type="ECO:0000313" key="11">
    <source>
        <dbReference type="EMBL" id="OGK01919.1"/>
    </source>
</evidence>
<comment type="function">
    <text evidence="1 10">Produces ATP from ADP in the presence of a proton gradient across the membrane. The gamma chain is believed to be important in regulating ATPase activity and the flow of protons through the CF(0) complex.</text>
</comment>
<keyword evidence="10" id="KW-1003">Cell membrane</keyword>
<dbReference type="InterPro" id="IPR035968">
    <property type="entry name" value="ATP_synth_F1_ATPase_gsu"/>
</dbReference>
<dbReference type="GO" id="GO:0005886">
    <property type="term" value="C:plasma membrane"/>
    <property type="evidence" value="ECO:0007669"/>
    <property type="project" value="UniProtKB-SubCell"/>
</dbReference>
<comment type="subcellular location">
    <subcellularLocation>
        <location evidence="10">Cell membrane</location>
        <topology evidence="10">Peripheral membrane protein</topology>
    </subcellularLocation>
    <subcellularLocation>
        <location evidence="2">Membrane</location>
        <topology evidence="2">Peripheral membrane protein</topology>
    </subcellularLocation>
</comment>
<keyword evidence="4 10" id="KW-0813">Transport</keyword>
<keyword evidence="8 10" id="KW-0139">CF(1)</keyword>
<comment type="subunit">
    <text evidence="10">F-type ATPases have 2 components, CF(1) - the catalytic core - and CF(0) - the membrane proton channel. CF(1) has five subunits: alpha(3), beta(3), gamma(1), delta(1), epsilon(1). CF(0) has three main subunits: a, b and c.</text>
</comment>
<dbReference type="AlphaFoldDB" id="A0A1F7F5K0"/>
<dbReference type="PANTHER" id="PTHR11693">
    <property type="entry name" value="ATP SYNTHASE GAMMA CHAIN"/>
    <property type="match status" value="1"/>
</dbReference>
<evidence type="ECO:0000256" key="3">
    <source>
        <dbReference type="ARBA" id="ARBA00007681"/>
    </source>
</evidence>
<dbReference type="GO" id="GO:0045259">
    <property type="term" value="C:proton-transporting ATP synthase complex"/>
    <property type="evidence" value="ECO:0007669"/>
    <property type="project" value="UniProtKB-KW"/>
</dbReference>
<reference evidence="11 12" key="1">
    <citation type="journal article" date="2016" name="Nat. Commun.">
        <title>Thousands of microbial genomes shed light on interconnected biogeochemical processes in an aquifer system.</title>
        <authorList>
            <person name="Anantharaman K."/>
            <person name="Brown C.T."/>
            <person name="Hug L.A."/>
            <person name="Sharon I."/>
            <person name="Castelle C.J."/>
            <person name="Probst A.J."/>
            <person name="Thomas B.C."/>
            <person name="Singh A."/>
            <person name="Wilkins M.J."/>
            <person name="Karaoz U."/>
            <person name="Brodie E.L."/>
            <person name="Williams K.H."/>
            <person name="Hubbard S.S."/>
            <person name="Banfield J.F."/>
        </authorList>
    </citation>
    <scope>NUCLEOTIDE SEQUENCE [LARGE SCALE GENOMIC DNA]</scope>
</reference>
<keyword evidence="9 10" id="KW-0066">ATP synthesis</keyword>
<dbReference type="GO" id="GO:0005524">
    <property type="term" value="F:ATP binding"/>
    <property type="evidence" value="ECO:0007669"/>
    <property type="project" value="UniProtKB-UniRule"/>
</dbReference>
<sequence length="285" mass="32180">MQSQKSLQKKINSLKSTGKITKAMKMIAATRLTKAQANFERSDPYAKKLSQAIFNIARSHSISHWLFTPHHEVKNVHLIVFTSDRGMCGPFNGNILKKAAIFCAERKHLSLSLSFFGKRGYDHFRKRDFIITNHYAGVINKPSFGAAQCVAEEMIGYFRKGAYDEVYLLYNEFKSAVLQIPLLQPLLPMGKGLLEGEAEKTQYIFEPQPDAILDELVDRSVKLQIYRALLNSSTSEHAARMTAMDSASRNCEDLIEKFTLERNKARQASITKELVEIVSGAESLK</sequence>
<dbReference type="NCBIfam" id="TIGR01146">
    <property type="entry name" value="ATPsyn_F1gamma"/>
    <property type="match status" value="1"/>
</dbReference>
<dbReference type="InterPro" id="IPR000131">
    <property type="entry name" value="ATP_synth_F1_gsu"/>
</dbReference>
<keyword evidence="6 10" id="KW-0406">Ion transport</keyword>
<name>A0A1F7F5K0_UNCRA</name>
<dbReference type="Gene3D" id="1.10.287.80">
    <property type="entry name" value="ATP synthase, gamma subunit, helix hairpin domain"/>
    <property type="match status" value="1"/>
</dbReference>
<dbReference type="SUPFAM" id="SSF52943">
    <property type="entry name" value="ATP synthase (F1-ATPase), gamma subunit"/>
    <property type="match status" value="1"/>
</dbReference>
<evidence type="ECO:0000256" key="10">
    <source>
        <dbReference type="HAMAP-Rule" id="MF_00815"/>
    </source>
</evidence>
<evidence type="ECO:0000256" key="7">
    <source>
        <dbReference type="ARBA" id="ARBA00023136"/>
    </source>
</evidence>
<evidence type="ECO:0000256" key="5">
    <source>
        <dbReference type="ARBA" id="ARBA00022781"/>
    </source>
</evidence>
<dbReference type="InterPro" id="IPR023632">
    <property type="entry name" value="ATP_synth_F1_gsu_CS"/>
</dbReference>
<accession>A0A1F7F5K0</accession>
<proteinExistence type="inferred from homology"/>
<gene>
    <name evidence="10" type="primary">atpG</name>
    <name evidence="11" type="ORF">A2519_05625</name>
</gene>
<dbReference type="CDD" id="cd12151">
    <property type="entry name" value="F1-ATPase_gamma"/>
    <property type="match status" value="1"/>
</dbReference>